<keyword evidence="4" id="KW-0853">WD repeat</keyword>
<dbReference type="InterPro" id="IPR048720">
    <property type="entry name" value="PROPPIN"/>
</dbReference>
<dbReference type="Proteomes" id="UP000001996">
    <property type="component" value="Unassembled WGS sequence"/>
</dbReference>
<dbReference type="InParanoid" id="A5E4S7"/>
<accession>A5E4S7</accession>
<keyword evidence="3" id="KW-0926">Vacuole</keyword>
<feature type="compositionally biased region" description="Low complexity" evidence="9">
    <location>
        <begin position="322"/>
        <end position="343"/>
    </location>
</feature>
<dbReference type="OMA" id="FGAQKNT"/>
<dbReference type="PANTHER" id="PTHR11227">
    <property type="entry name" value="WD-REPEAT PROTEIN INTERACTING WITH PHOSPHOINOSIDES WIPI -RELATED"/>
    <property type="match status" value="1"/>
</dbReference>
<evidence type="ECO:0000256" key="6">
    <source>
        <dbReference type="ARBA" id="ARBA00022927"/>
    </source>
</evidence>
<keyword evidence="11" id="KW-1185">Reference proteome</keyword>
<dbReference type="InterPro" id="IPR015943">
    <property type="entry name" value="WD40/YVTN_repeat-like_dom_sf"/>
</dbReference>
<dbReference type="STRING" id="379508.A5E4S7"/>
<dbReference type="HOGENOM" id="CLU_025895_0_1_1"/>
<evidence type="ECO:0000256" key="8">
    <source>
        <dbReference type="ARBA" id="ARBA00037813"/>
    </source>
</evidence>
<gene>
    <name evidence="10" type="ORF">LELG_04616</name>
</gene>
<dbReference type="SMART" id="SM00320">
    <property type="entry name" value="WD40"/>
    <property type="match status" value="3"/>
</dbReference>
<feature type="compositionally biased region" description="Basic and acidic residues" evidence="9">
    <location>
        <begin position="123"/>
        <end position="136"/>
    </location>
</feature>
<dbReference type="GeneID" id="5231347"/>
<comment type="similarity">
    <text evidence="7">Belongs to the WD repeat PROPPIN family.</text>
</comment>
<dbReference type="Pfam" id="PF21032">
    <property type="entry name" value="PROPPIN"/>
    <property type="match status" value="1"/>
</dbReference>
<evidence type="ECO:0000256" key="9">
    <source>
        <dbReference type="SAM" id="MobiDB-lite"/>
    </source>
</evidence>
<evidence type="ECO:0000256" key="3">
    <source>
        <dbReference type="ARBA" id="ARBA00022554"/>
    </source>
</evidence>
<keyword evidence="5" id="KW-0677">Repeat</keyword>
<keyword evidence="2" id="KW-0813">Transport</keyword>
<evidence type="ECO:0000256" key="5">
    <source>
        <dbReference type="ARBA" id="ARBA00022737"/>
    </source>
</evidence>
<dbReference type="InterPro" id="IPR001680">
    <property type="entry name" value="WD40_rpt"/>
</dbReference>
<dbReference type="OrthoDB" id="1667587at2759"/>
<comment type="subcellular location">
    <subcellularLocation>
        <location evidence="1">Endomembrane system</location>
        <topology evidence="1">Peripheral membrane protein</topology>
    </subcellularLocation>
    <subcellularLocation>
        <location evidence="8">Vacuole membrane</location>
    </subcellularLocation>
</comment>
<evidence type="ECO:0000256" key="2">
    <source>
        <dbReference type="ARBA" id="ARBA00022448"/>
    </source>
</evidence>
<dbReference type="InterPro" id="IPR036322">
    <property type="entry name" value="WD40_repeat_dom_sf"/>
</dbReference>
<feature type="compositionally biased region" description="Polar residues" evidence="9">
    <location>
        <begin position="80"/>
        <end position="97"/>
    </location>
</feature>
<dbReference type="AlphaFoldDB" id="A5E4S7"/>
<dbReference type="GO" id="GO:0005774">
    <property type="term" value="C:vacuolar membrane"/>
    <property type="evidence" value="ECO:0007669"/>
    <property type="project" value="UniProtKB-SubCell"/>
</dbReference>
<feature type="compositionally biased region" description="Low complexity" evidence="9">
    <location>
        <begin position="68"/>
        <end position="79"/>
    </location>
</feature>
<protein>
    <recommendedName>
        <fullName evidence="12">SVP1-like protein 2</fullName>
    </recommendedName>
</protein>
<proteinExistence type="inferred from homology"/>
<dbReference type="VEuPathDB" id="FungiDB:LELG_04616"/>
<evidence type="ECO:0000313" key="10">
    <source>
        <dbReference type="EMBL" id="EDK46435.1"/>
    </source>
</evidence>
<evidence type="ECO:0000256" key="1">
    <source>
        <dbReference type="ARBA" id="ARBA00004184"/>
    </source>
</evidence>
<dbReference type="SUPFAM" id="SSF50978">
    <property type="entry name" value="WD40 repeat-like"/>
    <property type="match status" value="1"/>
</dbReference>
<name>A5E4S7_LODEL</name>
<evidence type="ECO:0000256" key="7">
    <source>
        <dbReference type="ARBA" id="ARBA00025740"/>
    </source>
</evidence>
<dbReference type="FunCoup" id="A5E4S7">
    <property type="interactions" value="362"/>
</dbReference>
<dbReference type="EMBL" id="CH981529">
    <property type="protein sequence ID" value="EDK46435.1"/>
    <property type="molecule type" value="Genomic_DNA"/>
</dbReference>
<feature type="region of interest" description="Disordered" evidence="9">
    <location>
        <begin position="309"/>
        <end position="343"/>
    </location>
</feature>
<organism evidence="10 11">
    <name type="scientific">Lodderomyces elongisporus (strain ATCC 11503 / CBS 2605 / JCM 1781 / NBRC 1676 / NRRL YB-4239)</name>
    <name type="common">Yeast</name>
    <name type="synonym">Saccharomyces elongisporus</name>
    <dbReference type="NCBI Taxonomy" id="379508"/>
    <lineage>
        <taxon>Eukaryota</taxon>
        <taxon>Fungi</taxon>
        <taxon>Dikarya</taxon>
        <taxon>Ascomycota</taxon>
        <taxon>Saccharomycotina</taxon>
        <taxon>Pichiomycetes</taxon>
        <taxon>Debaryomycetaceae</taxon>
        <taxon>Candida/Lodderomyces clade</taxon>
        <taxon>Lodderomyces</taxon>
    </lineage>
</organism>
<evidence type="ECO:0000313" key="11">
    <source>
        <dbReference type="Proteomes" id="UP000001996"/>
    </source>
</evidence>
<feature type="region of interest" description="Disordered" evidence="9">
    <location>
        <begin position="60"/>
        <end position="136"/>
    </location>
</feature>
<keyword evidence="6" id="KW-0653">Protein transport</keyword>
<dbReference type="KEGG" id="lel:PVL30_004335"/>
<reference evidence="10 11" key="1">
    <citation type="journal article" date="2009" name="Nature">
        <title>Evolution of pathogenicity and sexual reproduction in eight Candida genomes.</title>
        <authorList>
            <person name="Butler G."/>
            <person name="Rasmussen M.D."/>
            <person name="Lin M.F."/>
            <person name="Santos M.A."/>
            <person name="Sakthikumar S."/>
            <person name="Munro C.A."/>
            <person name="Rheinbay E."/>
            <person name="Grabherr M."/>
            <person name="Forche A."/>
            <person name="Reedy J.L."/>
            <person name="Agrafioti I."/>
            <person name="Arnaud M.B."/>
            <person name="Bates S."/>
            <person name="Brown A.J."/>
            <person name="Brunke S."/>
            <person name="Costanzo M.C."/>
            <person name="Fitzpatrick D.A."/>
            <person name="de Groot P.W."/>
            <person name="Harris D."/>
            <person name="Hoyer L.L."/>
            <person name="Hube B."/>
            <person name="Klis F.M."/>
            <person name="Kodira C."/>
            <person name="Lennard N."/>
            <person name="Logue M.E."/>
            <person name="Martin R."/>
            <person name="Neiman A.M."/>
            <person name="Nikolaou E."/>
            <person name="Quail M.A."/>
            <person name="Quinn J."/>
            <person name="Santos M.C."/>
            <person name="Schmitzberger F.F."/>
            <person name="Sherlock G."/>
            <person name="Shah P."/>
            <person name="Silverstein K.A."/>
            <person name="Skrzypek M.S."/>
            <person name="Soll D."/>
            <person name="Staggs R."/>
            <person name="Stansfield I."/>
            <person name="Stumpf M.P."/>
            <person name="Sudbery P.E."/>
            <person name="Srikantha T."/>
            <person name="Zeng Q."/>
            <person name="Berman J."/>
            <person name="Berriman M."/>
            <person name="Heitman J."/>
            <person name="Gow N.A."/>
            <person name="Lorenz M.C."/>
            <person name="Birren B.W."/>
            <person name="Kellis M."/>
            <person name="Cuomo C.A."/>
        </authorList>
    </citation>
    <scope>NUCLEOTIDE SEQUENCE [LARGE SCALE GENOMIC DNA]</scope>
    <source>
        <strain evidence="11">ATCC 11503 / BCRC 21390 / CBS 2605 / JCM 1781 / NBRC 1676 / NRRL YB-4239</strain>
    </source>
</reference>
<evidence type="ECO:0000256" key="4">
    <source>
        <dbReference type="ARBA" id="ARBA00022574"/>
    </source>
</evidence>
<sequence>MSSMRNKNTLDKIHCMNFNQDCGCFAVGHEHGFLVYNTDPLELKVKRDFTNSIRLANLSQHPLYPPRSSSSLASNSSKSTTVELRQNKSSRIGSTLGDTAKGINKVNYGSGGEGGDVQTEDPGSDKNRNDSQIKREPIAEFGDYGSSIGHVTMLYRTNYLALIGGGVHARFPPNMLIIWDDLKRKISLQEAFANPILNVLLSRTKIIVVLVDELYIYEFTTPLKKLYTYKTHPQNEQGLASLVTTSAGGNRFNAQYTKSTALGVVVHNSTTVAFPGKATGQIQIVVLNNQTDDSNTSVKNNNLYVQQLSLSVPPTPPPPPQQQQQQQQAPLLSPSKASSNSSTSTSIPAVVAAAAVSTLVPPTVTIIRAHKSAIHNICLNNLGTMVASASITGTIIRIHSTETTNLLYEFRRGLDKAEITSMEFSPDGNKLAVISDKYTLHIYSLDDQFANGADQATYGTHKTLAVQHSHGNSDSPMQNNKEHVLSRYISRIPSRIVPQYFKSTWSCCSVNTGKYHPNETVLDKGTLGWLDSDTVVILWPVKQLVEKYMIIKDSSGTINSSDIDDIVVQQKHRWKLIRVSWKTLELS</sequence>
<dbReference type="GO" id="GO:0012505">
    <property type="term" value="C:endomembrane system"/>
    <property type="evidence" value="ECO:0007669"/>
    <property type="project" value="UniProtKB-SubCell"/>
</dbReference>
<dbReference type="GO" id="GO:0015031">
    <property type="term" value="P:protein transport"/>
    <property type="evidence" value="ECO:0007669"/>
    <property type="project" value="UniProtKB-KW"/>
</dbReference>
<dbReference type="Gene3D" id="2.130.10.10">
    <property type="entry name" value="YVTN repeat-like/Quinoprotein amine dehydrogenase"/>
    <property type="match status" value="1"/>
</dbReference>
<dbReference type="eggNOG" id="KOG2111">
    <property type="taxonomic scope" value="Eukaryota"/>
</dbReference>
<evidence type="ECO:0008006" key="12">
    <source>
        <dbReference type="Google" id="ProtNLM"/>
    </source>
</evidence>